<comment type="caution">
    <text evidence="8">The sequence shown here is derived from an EMBL/GenBank/DDBJ whole genome shotgun (WGS) entry which is preliminary data.</text>
</comment>
<evidence type="ECO:0000256" key="2">
    <source>
        <dbReference type="ARBA" id="ARBA00022737"/>
    </source>
</evidence>
<keyword evidence="5" id="KW-0687">Ribonucleoprotein</keyword>
<dbReference type="FunFam" id="2.40.50.140:FF:000190">
    <property type="entry name" value="30S ribosomal protein S1"/>
    <property type="match status" value="1"/>
</dbReference>
<dbReference type="PANTHER" id="PTHR10724">
    <property type="entry name" value="30S RIBOSOMAL PROTEIN S1"/>
    <property type="match status" value="1"/>
</dbReference>
<feature type="compositionally biased region" description="Basic and acidic residues" evidence="6">
    <location>
        <begin position="349"/>
        <end position="366"/>
    </location>
</feature>
<keyword evidence="4 8" id="KW-0689">Ribosomal protein</keyword>
<dbReference type="AlphaFoldDB" id="A0A428DTP0"/>
<organism evidence="8 9">
    <name type="scientific">Streptococcus mitis</name>
    <dbReference type="NCBI Taxonomy" id="28037"/>
    <lineage>
        <taxon>Bacteria</taxon>
        <taxon>Bacillati</taxon>
        <taxon>Bacillota</taxon>
        <taxon>Bacilli</taxon>
        <taxon>Lactobacillales</taxon>
        <taxon>Streptococcaceae</taxon>
        <taxon>Streptococcus</taxon>
        <taxon>Streptococcus mitis group</taxon>
    </lineage>
</organism>
<dbReference type="EMBL" id="RJOA01000006">
    <property type="protein sequence ID" value="RSI99255.1"/>
    <property type="molecule type" value="Genomic_DNA"/>
</dbReference>
<dbReference type="PROSITE" id="PS50126">
    <property type="entry name" value="S1"/>
    <property type="match status" value="4"/>
</dbReference>
<feature type="region of interest" description="Disordered" evidence="6">
    <location>
        <begin position="349"/>
        <end position="400"/>
    </location>
</feature>
<dbReference type="CDD" id="cd04465">
    <property type="entry name" value="S1_RPS1_repeat_ec2_hs2"/>
    <property type="match status" value="1"/>
</dbReference>
<dbReference type="GO" id="GO:0022627">
    <property type="term" value="C:cytosolic small ribosomal subunit"/>
    <property type="evidence" value="ECO:0007669"/>
    <property type="project" value="TreeGrafter"/>
</dbReference>
<dbReference type="Proteomes" id="UP000280535">
    <property type="component" value="Unassembled WGS sequence"/>
</dbReference>
<dbReference type="PANTHER" id="PTHR10724:SF7">
    <property type="entry name" value="SMALL RIBOSOMAL SUBUNIT PROTEIN BS1C"/>
    <property type="match status" value="1"/>
</dbReference>
<keyword evidence="3" id="KW-0694">RNA-binding</keyword>
<dbReference type="InterPro" id="IPR050437">
    <property type="entry name" value="Ribos_protein_bS1-like"/>
</dbReference>
<dbReference type="GO" id="GO:0003735">
    <property type="term" value="F:structural constituent of ribosome"/>
    <property type="evidence" value="ECO:0007669"/>
    <property type="project" value="TreeGrafter"/>
</dbReference>
<dbReference type="CDD" id="cd05692">
    <property type="entry name" value="S1_RPS1_repeat_hs4"/>
    <property type="match status" value="1"/>
</dbReference>
<dbReference type="GO" id="GO:0006412">
    <property type="term" value="P:translation"/>
    <property type="evidence" value="ECO:0007669"/>
    <property type="project" value="TreeGrafter"/>
</dbReference>
<dbReference type="InterPro" id="IPR003029">
    <property type="entry name" value="S1_domain"/>
</dbReference>
<dbReference type="SMART" id="SM00316">
    <property type="entry name" value="S1"/>
    <property type="match status" value="4"/>
</dbReference>
<comment type="similarity">
    <text evidence="1">Belongs to the bacterial ribosomal protein bS1 family.</text>
</comment>
<name>A0A428DTP0_STRMT</name>
<evidence type="ECO:0000256" key="5">
    <source>
        <dbReference type="ARBA" id="ARBA00023274"/>
    </source>
</evidence>
<feature type="domain" description="S1 motif" evidence="7">
    <location>
        <begin position="107"/>
        <end position="173"/>
    </location>
</feature>
<reference evidence="8 9" key="1">
    <citation type="submission" date="2018-11" db="EMBL/GenBank/DDBJ databases">
        <title>Species Designations Belie Phenotypic and Genotypic Heterogeneity in Oral Streptococci.</title>
        <authorList>
            <person name="Velsko I."/>
        </authorList>
    </citation>
    <scope>NUCLEOTIDE SEQUENCE [LARGE SCALE GENOMIC DNA]</scope>
    <source>
        <strain evidence="8 9">BCC49</strain>
    </source>
</reference>
<evidence type="ECO:0000256" key="6">
    <source>
        <dbReference type="SAM" id="MobiDB-lite"/>
    </source>
</evidence>
<feature type="domain" description="S1 motif" evidence="7">
    <location>
        <begin position="279"/>
        <end position="348"/>
    </location>
</feature>
<sequence length="400" mass="43897">MNEFEDLLNSVSQVETGDVVSAEVLTVDATQANVAISGTGVEGVLTLRELTNDRDADINDFVKVGEVLDVLVLRQVVGKDTDTVTYLVSKKRLEARKAWDKLVGREEEVVTVKGTRAVKGGLSVEFEGVRGFIPASMLDTRFVRNTERFVGQEFDAKIKEVDAKENRFILSRREVVEAATAAARAEVFGKLAVGDVVTGKVARITSFGAFIDLGGVDGLVHLTELSHERNVSPKSVVTVGEEIEVKILDLNEEEGRVSLSLKATTPGPWDGVEQKLAKGDVVEGTVKRLTDFGAFVEVLPGIDGLVHVSQISHKRIENPKEALKVGQEVQVKVLEVNADAERVSLSIKALEERPAQEEGQKEEKRAPRPRRPKRQEKRDFELPETQTGFSMADLFGDIEL</sequence>
<evidence type="ECO:0000313" key="9">
    <source>
        <dbReference type="Proteomes" id="UP000280535"/>
    </source>
</evidence>
<dbReference type="PRINTS" id="PR00681">
    <property type="entry name" value="RIBOSOMALS1"/>
</dbReference>
<protein>
    <submittedName>
        <fullName evidence="8">30S Ribosomal protein S1</fullName>
    </submittedName>
</protein>
<feature type="domain" description="S1 motif" evidence="7">
    <location>
        <begin position="17"/>
        <end position="74"/>
    </location>
</feature>
<dbReference type="SUPFAM" id="SSF50249">
    <property type="entry name" value="Nucleic acid-binding proteins"/>
    <property type="match status" value="4"/>
</dbReference>
<evidence type="ECO:0000256" key="3">
    <source>
        <dbReference type="ARBA" id="ARBA00022884"/>
    </source>
</evidence>
<dbReference type="Pfam" id="PF00575">
    <property type="entry name" value="S1"/>
    <property type="match status" value="4"/>
</dbReference>
<dbReference type="GO" id="GO:0003729">
    <property type="term" value="F:mRNA binding"/>
    <property type="evidence" value="ECO:0007669"/>
    <property type="project" value="TreeGrafter"/>
</dbReference>
<dbReference type="InterPro" id="IPR035104">
    <property type="entry name" value="Ribosomal_protein_S1-like"/>
</dbReference>
<evidence type="ECO:0000259" key="7">
    <source>
        <dbReference type="PROSITE" id="PS50126"/>
    </source>
</evidence>
<dbReference type="Gene3D" id="2.40.50.140">
    <property type="entry name" value="Nucleic acid-binding proteins"/>
    <property type="match status" value="4"/>
</dbReference>
<keyword evidence="2" id="KW-0677">Repeat</keyword>
<feature type="domain" description="S1 motif" evidence="7">
    <location>
        <begin position="194"/>
        <end position="262"/>
    </location>
</feature>
<dbReference type="FunFam" id="2.40.50.140:FF:000114">
    <property type="entry name" value="30S ribosomal protein S1"/>
    <property type="match status" value="1"/>
</dbReference>
<dbReference type="RefSeq" id="WP_001001632.1">
    <property type="nucleotide sequence ID" value="NZ_CAMHHN010000002.1"/>
</dbReference>
<accession>A0A428DTP0</accession>
<dbReference type="NCBIfam" id="NF005208">
    <property type="entry name" value="PRK06676.1"/>
    <property type="match status" value="1"/>
</dbReference>
<evidence type="ECO:0000313" key="8">
    <source>
        <dbReference type="EMBL" id="RSI99255.1"/>
    </source>
</evidence>
<dbReference type="CDD" id="cd05688">
    <property type="entry name" value="S1_RPS1_repeat_ec3"/>
    <property type="match status" value="1"/>
</dbReference>
<evidence type="ECO:0000256" key="1">
    <source>
        <dbReference type="ARBA" id="ARBA00006767"/>
    </source>
</evidence>
<dbReference type="FunFam" id="2.40.50.140:FF:000214">
    <property type="entry name" value="30S ribosomal protein S1"/>
    <property type="match status" value="1"/>
</dbReference>
<evidence type="ECO:0000256" key="4">
    <source>
        <dbReference type="ARBA" id="ARBA00022980"/>
    </source>
</evidence>
<gene>
    <name evidence="8" type="primary">rpsA_1</name>
    <name evidence="8" type="ORF">D8843_03545</name>
</gene>
<dbReference type="InterPro" id="IPR012340">
    <property type="entry name" value="NA-bd_OB-fold"/>
</dbReference>
<proteinExistence type="inferred from homology"/>